<dbReference type="RefSeq" id="WP_290355311.1">
    <property type="nucleotide sequence ID" value="NZ_JAUFPT010000017.1"/>
</dbReference>
<accession>A0ABT8ALI8</accession>
<dbReference type="EMBL" id="JAUFPT010000017">
    <property type="protein sequence ID" value="MDN3570254.1"/>
    <property type="molecule type" value="Genomic_DNA"/>
</dbReference>
<proteinExistence type="predicted"/>
<gene>
    <name evidence="1" type="ORF">QWZ18_06415</name>
</gene>
<evidence type="ECO:0000313" key="1">
    <source>
        <dbReference type="EMBL" id="MDN3570254.1"/>
    </source>
</evidence>
<evidence type="ECO:0000313" key="2">
    <source>
        <dbReference type="Proteomes" id="UP001244297"/>
    </source>
</evidence>
<comment type="caution">
    <text evidence="1">The sequence shown here is derived from an EMBL/GenBank/DDBJ whole genome shotgun (WGS) entry which is preliminary data.</text>
</comment>
<sequence>LDWHDLAAAIPASEGQDELSRRRDKCSGAAPFEFSRRREKPCAGARIRPFDAYARKRAFTPHQEQQHRAHVRFCQDRAWRLTEWERGFLNSVSRLHGNLTIKQADRLAAMTDRLDMEARRPC</sequence>
<keyword evidence="2" id="KW-1185">Reference proteome</keyword>
<dbReference type="Proteomes" id="UP001244297">
    <property type="component" value="Unassembled WGS sequence"/>
</dbReference>
<reference evidence="2" key="1">
    <citation type="journal article" date="2019" name="Int. J. Syst. Evol. Microbiol.">
        <title>The Global Catalogue of Microorganisms (GCM) 10K type strain sequencing project: providing services to taxonomists for standard genome sequencing and annotation.</title>
        <authorList>
            <consortium name="The Broad Institute Genomics Platform"/>
            <consortium name="The Broad Institute Genome Sequencing Center for Infectious Disease"/>
            <person name="Wu L."/>
            <person name="Ma J."/>
        </authorList>
    </citation>
    <scope>NUCLEOTIDE SEQUENCE [LARGE SCALE GENOMIC DNA]</scope>
    <source>
        <strain evidence="2">CECT 7806</strain>
    </source>
</reference>
<feature type="non-terminal residue" evidence="1">
    <location>
        <position position="1"/>
    </location>
</feature>
<name>A0ABT8ALI8_9HYPH</name>
<organism evidence="1 2">
    <name type="scientific">Methylobacterium longum</name>
    <dbReference type="NCBI Taxonomy" id="767694"/>
    <lineage>
        <taxon>Bacteria</taxon>
        <taxon>Pseudomonadati</taxon>
        <taxon>Pseudomonadota</taxon>
        <taxon>Alphaproteobacteria</taxon>
        <taxon>Hyphomicrobiales</taxon>
        <taxon>Methylobacteriaceae</taxon>
        <taxon>Methylobacterium</taxon>
    </lineage>
</organism>
<protein>
    <submittedName>
        <fullName evidence="1">Uncharacterized protein</fullName>
    </submittedName>
</protein>